<name>A0A7N8X0I9_9TELE</name>
<accession>A0A7N8X0I9</accession>
<dbReference type="Pfam" id="PF07686">
    <property type="entry name" value="V-set"/>
    <property type="match status" value="1"/>
</dbReference>
<dbReference type="SUPFAM" id="SSF48726">
    <property type="entry name" value="Immunoglobulin"/>
    <property type="match status" value="1"/>
</dbReference>
<dbReference type="GO" id="GO:0001817">
    <property type="term" value="P:regulation of cytokine production"/>
    <property type="evidence" value="ECO:0007669"/>
    <property type="project" value="TreeGrafter"/>
</dbReference>
<dbReference type="GO" id="GO:0050852">
    <property type="term" value="P:T cell receptor signaling pathway"/>
    <property type="evidence" value="ECO:0007669"/>
    <property type="project" value="TreeGrafter"/>
</dbReference>
<dbReference type="InterPro" id="IPR007110">
    <property type="entry name" value="Ig-like_dom"/>
</dbReference>
<keyword evidence="3" id="KW-0393">Immunoglobulin domain</keyword>
<feature type="domain" description="Ig-like" evidence="4">
    <location>
        <begin position="8"/>
        <end position="120"/>
    </location>
</feature>
<organism evidence="5 6">
    <name type="scientific">Mastacembelus armatus</name>
    <name type="common">zig-zag eel</name>
    <dbReference type="NCBI Taxonomy" id="205130"/>
    <lineage>
        <taxon>Eukaryota</taxon>
        <taxon>Metazoa</taxon>
        <taxon>Chordata</taxon>
        <taxon>Craniata</taxon>
        <taxon>Vertebrata</taxon>
        <taxon>Euteleostomi</taxon>
        <taxon>Actinopterygii</taxon>
        <taxon>Neopterygii</taxon>
        <taxon>Teleostei</taxon>
        <taxon>Neoteleostei</taxon>
        <taxon>Acanthomorphata</taxon>
        <taxon>Anabantaria</taxon>
        <taxon>Synbranchiformes</taxon>
        <taxon>Mastacembelidae</taxon>
        <taxon>Mastacembelus</taxon>
    </lineage>
</organism>
<dbReference type="InterPro" id="IPR050504">
    <property type="entry name" value="IgSF_BTN/MOG"/>
</dbReference>
<dbReference type="Gene3D" id="2.60.40.10">
    <property type="entry name" value="Immunoglobulins"/>
    <property type="match status" value="1"/>
</dbReference>
<dbReference type="PANTHER" id="PTHR24100">
    <property type="entry name" value="BUTYROPHILIN"/>
    <property type="match status" value="1"/>
</dbReference>
<protein>
    <recommendedName>
        <fullName evidence="4">Ig-like domain-containing protein</fullName>
    </recommendedName>
</protein>
<dbReference type="InParanoid" id="A0A7N8X0I9"/>
<evidence type="ECO:0000313" key="6">
    <source>
        <dbReference type="Proteomes" id="UP000261640"/>
    </source>
</evidence>
<keyword evidence="2" id="KW-0472">Membrane</keyword>
<dbReference type="InterPro" id="IPR013106">
    <property type="entry name" value="Ig_V-set"/>
</dbReference>
<dbReference type="InterPro" id="IPR036179">
    <property type="entry name" value="Ig-like_dom_sf"/>
</dbReference>
<reference evidence="5" key="1">
    <citation type="submission" date="2025-08" db="UniProtKB">
        <authorList>
            <consortium name="Ensembl"/>
        </authorList>
    </citation>
    <scope>IDENTIFICATION</scope>
</reference>
<keyword evidence="6" id="KW-1185">Reference proteome</keyword>
<dbReference type="SMART" id="SM00406">
    <property type="entry name" value="IGv"/>
    <property type="match status" value="1"/>
</dbReference>
<evidence type="ECO:0000256" key="3">
    <source>
        <dbReference type="ARBA" id="ARBA00023319"/>
    </source>
</evidence>
<evidence type="ECO:0000256" key="2">
    <source>
        <dbReference type="ARBA" id="ARBA00023136"/>
    </source>
</evidence>
<dbReference type="InterPro" id="IPR013783">
    <property type="entry name" value="Ig-like_fold"/>
</dbReference>
<evidence type="ECO:0000313" key="5">
    <source>
        <dbReference type="Ensembl" id="ENSMAMP00000043778.1"/>
    </source>
</evidence>
<reference evidence="5" key="2">
    <citation type="submission" date="2025-09" db="UniProtKB">
        <authorList>
            <consortium name="Ensembl"/>
        </authorList>
    </citation>
    <scope>IDENTIFICATION</scope>
</reference>
<sequence length="147" mass="16240">MGPYRRDPVSQHASGVEVYEGAESVLLPCQASVSVSEGSKVTWSREDLRDSSIHARLLSGDDLTRQNQRYRNRTLMKTDALITGDLSLTLRKPNIFDSGNYTCTVRRSGVDLSSTEVQLKIKTLTPHTGQSCRSEVRAVGTGQRSQL</sequence>
<dbReference type="GO" id="GO:0009897">
    <property type="term" value="C:external side of plasma membrane"/>
    <property type="evidence" value="ECO:0007669"/>
    <property type="project" value="TreeGrafter"/>
</dbReference>
<dbReference type="GO" id="GO:0005102">
    <property type="term" value="F:signaling receptor binding"/>
    <property type="evidence" value="ECO:0007669"/>
    <property type="project" value="TreeGrafter"/>
</dbReference>
<dbReference type="Proteomes" id="UP000261640">
    <property type="component" value="Unplaced"/>
</dbReference>
<evidence type="ECO:0000259" key="4">
    <source>
        <dbReference type="PROSITE" id="PS50835"/>
    </source>
</evidence>
<comment type="subcellular location">
    <subcellularLocation>
        <location evidence="1">Membrane</location>
    </subcellularLocation>
</comment>
<dbReference type="InterPro" id="IPR003599">
    <property type="entry name" value="Ig_sub"/>
</dbReference>
<dbReference type="GeneTree" id="ENSGT00940000168804"/>
<dbReference type="PROSITE" id="PS50835">
    <property type="entry name" value="IG_LIKE"/>
    <property type="match status" value="1"/>
</dbReference>
<dbReference type="AlphaFoldDB" id="A0A7N8X0I9"/>
<proteinExistence type="predicted"/>
<evidence type="ECO:0000256" key="1">
    <source>
        <dbReference type="ARBA" id="ARBA00004370"/>
    </source>
</evidence>
<dbReference type="SMART" id="SM00409">
    <property type="entry name" value="IG"/>
    <property type="match status" value="1"/>
</dbReference>
<dbReference type="Ensembl" id="ENSMAMT00000066001.1">
    <property type="protein sequence ID" value="ENSMAMP00000043778.1"/>
    <property type="gene ID" value="ENSMAMG00000025681.1"/>
</dbReference>